<evidence type="ECO:0000256" key="1">
    <source>
        <dbReference type="ARBA" id="ARBA00023125"/>
    </source>
</evidence>
<dbReference type="PANTHER" id="PTHR30204:SF93">
    <property type="entry name" value="HTH MERR-TYPE DOMAIN-CONTAINING PROTEIN"/>
    <property type="match status" value="1"/>
</dbReference>
<dbReference type="Gene3D" id="1.10.1660.10">
    <property type="match status" value="1"/>
</dbReference>
<dbReference type="Proteomes" id="UP000218505">
    <property type="component" value="Chromosome"/>
</dbReference>
<sequence length="242" mass="26492">MAWSTRQLAELAGTSLRTVRHYHEVGLLPEPERRANGYKQYGVAHLTRLLRIKRLAELGFSLDQIADMGDGGGHPAQELRALDAELAATIERLQGVREELAVILAESAPVDLPPDLAPAVALEKYGDAERAFAVVMGRVLSPEAIGRYRKVLEEYYGEPDATGFDELPEDADEATRARVAVLLARQLKRIAENHPGVTELRDSSPDARELAGSAVAAALRDLYNPAQLDVLIRAERINRAEG</sequence>
<dbReference type="PRINTS" id="PR00040">
    <property type="entry name" value="HTHMERR"/>
</dbReference>
<name>A0A290Z9F0_9PSEU</name>
<dbReference type="SMART" id="SM00422">
    <property type="entry name" value="HTH_MERR"/>
    <property type="match status" value="1"/>
</dbReference>
<dbReference type="Pfam" id="PF13411">
    <property type="entry name" value="MerR_1"/>
    <property type="match status" value="1"/>
</dbReference>
<dbReference type="RefSeq" id="WP_096495445.1">
    <property type="nucleotide sequence ID" value="NZ_CP023445.1"/>
</dbReference>
<dbReference type="SUPFAM" id="SSF46955">
    <property type="entry name" value="Putative DNA-binding domain"/>
    <property type="match status" value="1"/>
</dbReference>
<keyword evidence="1" id="KW-0238">DNA-binding</keyword>
<dbReference type="EMBL" id="CP023445">
    <property type="protein sequence ID" value="ATE55614.1"/>
    <property type="molecule type" value="Genomic_DNA"/>
</dbReference>
<dbReference type="AlphaFoldDB" id="A0A290Z9F0"/>
<proteinExistence type="predicted"/>
<dbReference type="GO" id="GO:0003677">
    <property type="term" value="F:DNA binding"/>
    <property type="evidence" value="ECO:0007669"/>
    <property type="project" value="UniProtKB-KW"/>
</dbReference>
<dbReference type="KEGG" id="apre:CNX65_21905"/>
<organism evidence="3 4">
    <name type="scientific">Actinosynnema pretiosum</name>
    <dbReference type="NCBI Taxonomy" id="42197"/>
    <lineage>
        <taxon>Bacteria</taxon>
        <taxon>Bacillati</taxon>
        <taxon>Actinomycetota</taxon>
        <taxon>Actinomycetes</taxon>
        <taxon>Pseudonocardiales</taxon>
        <taxon>Pseudonocardiaceae</taxon>
        <taxon>Actinosynnema</taxon>
    </lineage>
</organism>
<dbReference type="InterPro" id="IPR047057">
    <property type="entry name" value="MerR_fam"/>
</dbReference>
<evidence type="ECO:0000313" key="3">
    <source>
        <dbReference type="EMBL" id="ATE55614.1"/>
    </source>
</evidence>
<dbReference type="InterPro" id="IPR009061">
    <property type="entry name" value="DNA-bd_dom_put_sf"/>
</dbReference>
<accession>A0A290Z9F0</accession>
<dbReference type="GO" id="GO:0003700">
    <property type="term" value="F:DNA-binding transcription factor activity"/>
    <property type="evidence" value="ECO:0007669"/>
    <property type="project" value="InterPro"/>
</dbReference>
<keyword evidence="4" id="KW-1185">Reference proteome</keyword>
<feature type="domain" description="HTH merR-type" evidence="2">
    <location>
        <begin position="2"/>
        <end position="71"/>
    </location>
</feature>
<dbReference type="CDD" id="cd00592">
    <property type="entry name" value="HTH_MerR-like"/>
    <property type="match status" value="1"/>
</dbReference>
<evidence type="ECO:0000259" key="2">
    <source>
        <dbReference type="PROSITE" id="PS50937"/>
    </source>
</evidence>
<gene>
    <name evidence="3" type="ORF">CNX65_21905</name>
</gene>
<dbReference type="PROSITE" id="PS50937">
    <property type="entry name" value="HTH_MERR_2"/>
    <property type="match status" value="1"/>
</dbReference>
<dbReference type="InterPro" id="IPR000551">
    <property type="entry name" value="MerR-type_HTH_dom"/>
</dbReference>
<evidence type="ECO:0000313" key="4">
    <source>
        <dbReference type="Proteomes" id="UP000218505"/>
    </source>
</evidence>
<reference evidence="3" key="1">
    <citation type="submission" date="2017-09" db="EMBL/GenBank/DDBJ databases">
        <title>Complete Genome Sequence of ansamitocin-producing Bacterium Actinosynnema pretiosum X47.</title>
        <authorList>
            <person name="Cao G."/>
            <person name="Zong G."/>
            <person name="Zhong C."/>
            <person name="Fu J."/>
        </authorList>
    </citation>
    <scope>NUCLEOTIDE SEQUENCE [LARGE SCALE GENOMIC DNA]</scope>
    <source>
        <strain evidence="3">X47</strain>
    </source>
</reference>
<dbReference type="PANTHER" id="PTHR30204">
    <property type="entry name" value="REDOX-CYCLING DRUG-SENSING TRANSCRIPTIONAL ACTIVATOR SOXR"/>
    <property type="match status" value="1"/>
</dbReference>
<protein>
    <submittedName>
        <fullName evidence="3">MerR family transcriptional regulator</fullName>
    </submittedName>
</protein>